<organism evidence="7 8">
    <name type="scientific">Hydrocarboniphaga daqingensis</name>
    <dbReference type="NCBI Taxonomy" id="490188"/>
    <lineage>
        <taxon>Bacteria</taxon>
        <taxon>Pseudomonadati</taxon>
        <taxon>Pseudomonadota</taxon>
        <taxon>Gammaproteobacteria</taxon>
        <taxon>Nevskiales</taxon>
        <taxon>Nevskiaceae</taxon>
        <taxon>Hydrocarboniphaga</taxon>
    </lineage>
</organism>
<feature type="transmembrane region" description="Helical" evidence="5">
    <location>
        <begin position="25"/>
        <end position="46"/>
    </location>
</feature>
<dbReference type="AlphaFoldDB" id="A0A1M5JU19"/>
<keyword evidence="5" id="KW-1003">Cell membrane</keyword>
<comment type="similarity">
    <text evidence="5">Belongs to the ABC-2 integral membrane protein family.</text>
</comment>
<sequence length="268" mass="28867">MIRWPALYAIALRQLYLMRGSPTRVLPIFAWVAVDIVLWGFIARYLARVSDGVPDFTATLLGAVLLWDFFSRVMQGVTTAFLEDVWSRNFLNLFASPLSVGSYLGGLVLTSVLASLIGLAVMLALAGGVFGLSFAMLGLLLVPYLLVLFLFGIALGIFASAMVLRLGPASEWLVWPIPALLSPFAGVFYPLDTLPSWMQAIGRALPPSYVFEGLRSVVAGQGFSMPELIGGLVLALVQIALACWLFAAVFKGAIRSGLLARYSAESVA</sequence>
<keyword evidence="8" id="KW-1185">Reference proteome</keyword>
<evidence type="ECO:0000256" key="2">
    <source>
        <dbReference type="ARBA" id="ARBA00022692"/>
    </source>
</evidence>
<feature type="transmembrane region" description="Helical" evidence="5">
    <location>
        <begin position="228"/>
        <end position="250"/>
    </location>
</feature>
<dbReference type="PROSITE" id="PS51012">
    <property type="entry name" value="ABC_TM2"/>
    <property type="match status" value="1"/>
</dbReference>
<feature type="transmembrane region" description="Helical" evidence="5">
    <location>
        <begin position="144"/>
        <end position="166"/>
    </location>
</feature>
<feature type="transmembrane region" description="Helical" evidence="5">
    <location>
        <begin position="173"/>
        <end position="191"/>
    </location>
</feature>
<name>A0A1M5JU19_9GAMM</name>
<keyword evidence="3 5" id="KW-1133">Transmembrane helix</keyword>
<dbReference type="PANTHER" id="PTHR43027:SF1">
    <property type="entry name" value="DOXORUBICIN RESISTANCE ABC TRANSPORTER PERMEASE PROTEIN DRRC-RELATED"/>
    <property type="match status" value="1"/>
</dbReference>
<dbReference type="InterPro" id="IPR052902">
    <property type="entry name" value="ABC-2_transporter"/>
</dbReference>
<evidence type="ECO:0000256" key="1">
    <source>
        <dbReference type="ARBA" id="ARBA00004141"/>
    </source>
</evidence>
<evidence type="ECO:0000256" key="3">
    <source>
        <dbReference type="ARBA" id="ARBA00022989"/>
    </source>
</evidence>
<dbReference type="GO" id="GO:0140359">
    <property type="term" value="F:ABC-type transporter activity"/>
    <property type="evidence" value="ECO:0007669"/>
    <property type="project" value="InterPro"/>
</dbReference>
<dbReference type="Proteomes" id="UP000199758">
    <property type="component" value="Unassembled WGS sequence"/>
</dbReference>
<dbReference type="EMBL" id="FQWZ01000001">
    <property type="protein sequence ID" value="SHG44018.1"/>
    <property type="molecule type" value="Genomic_DNA"/>
</dbReference>
<feature type="transmembrane region" description="Helical" evidence="5">
    <location>
        <begin position="116"/>
        <end position="138"/>
    </location>
</feature>
<feature type="transmembrane region" description="Helical" evidence="5">
    <location>
        <begin position="53"/>
        <end position="70"/>
    </location>
</feature>
<comment type="subcellular location">
    <subcellularLocation>
        <location evidence="5">Cell inner membrane</location>
        <topology evidence="5">Multi-pass membrane protein</topology>
    </subcellularLocation>
    <subcellularLocation>
        <location evidence="1">Membrane</location>
        <topology evidence="1">Multi-pass membrane protein</topology>
    </subcellularLocation>
</comment>
<evidence type="ECO:0000259" key="6">
    <source>
        <dbReference type="PROSITE" id="PS51012"/>
    </source>
</evidence>
<dbReference type="Pfam" id="PF01061">
    <property type="entry name" value="ABC2_membrane"/>
    <property type="match status" value="1"/>
</dbReference>
<reference evidence="7 8" key="1">
    <citation type="submission" date="2016-11" db="EMBL/GenBank/DDBJ databases">
        <authorList>
            <person name="Jaros S."/>
            <person name="Januszkiewicz K."/>
            <person name="Wedrychowicz H."/>
        </authorList>
    </citation>
    <scope>NUCLEOTIDE SEQUENCE [LARGE SCALE GENOMIC DNA]</scope>
    <source>
        <strain evidence="7 8">CGMCC 1.7049</strain>
    </source>
</reference>
<keyword evidence="2 5" id="KW-0812">Transmembrane</keyword>
<keyword evidence="4 5" id="KW-0472">Membrane</keyword>
<dbReference type="OrthoDB" id="9786643at2"/>
<feature type="domain" description="ABC transmembrane type-2" evidence="6">
    <location>
        <begin position="23"/>
        <end position="249"/>
    </location>
</feature>
<keyword evidence="5" id="KW-0813">Transport</keyword>
<evidence type="ECO:0000256" key="5">
    <source>
        <dbReference type="RuleBase" id="RU361157"/>
    </source>
</evidence>
<evidence type="ECO:0000313" key="7">
    <source>
        <dbReference type="EMBL" id="SHG44018.1"/>
    </source>
</evidence>
<evidence type="ECO:0000256" key="4">
    <source>
        <dbReference type="ARBA" id="ARBA00023136"/>
    </source>
</evidence>
<gene>
    <name evidence="7" type="ORF">SAMN04488068_0203</name>
</gene>
<accession>A0A1M5JU19</accession>
<dbReference type="PANTHER" id="PTHR43027">
    <property type="entry name" value="DOXORUBICIN RESISTANCE ABC TRANSPORTER PERMEASE PROTEIN DRRC-RELATED"/>
    <property type="match status" value="1"/>
</dbReference>
<dbReference type="GO" id="GO:0005886">
    <property type="term" value="C:plasma membrane"/>
    <property type="evidence" value="ECO:0007669"/>
    <property type="project" value="UniProtKB-SubCell"/>
</dbReference>
<dbReference type="STRING" id="490188.SAMN04488068_0203"/>
<dbReference type="InterPro" id="IPR013525">
    <property type="entry name" value="ABC2_TM"/>
</dbReference>
<proteinExistence type="inferred from homology"/>
<evidence type="ECO:0000313" key="8">
    <source>
        <dbReference type="Proteomes" id="UP000199758"/>
    </source>
</evidence>
<dbReference type="InterPro" id="IPR047817">
    <property type="entry name" value="ABC2_TM_bact-type"/>
</dbReference>
<feature type="transmembrane region" description="Helical" evidence="5">
    <location>
        <begin position="90"/>
        <end position="109"/>
    </location>
</feature>
<protein>
    <recommendedName>
        <fullName evidence="5">Transport permease protein</fullName>
    </recommendedName>
</protein>
<dbReference type="RefSeq" id="WP_072892818.1">
    <property type="nucleotide sequence ID" value="NZ_FQWZ01000001.1"/>
</dbReference>